<gene>
    <name evidence="8" type="ORF">AA15669_0813</name>
</gene>
<keyword evidence="9" id="KW-1185">Reference proteome</keyword>
<dbReference type="EC" id="3.1.4.46" evidence="2"/>
<dbReference type="PROSITE" id="PS51704">
    <property type="entry name" value="GP_PDE"/>
    <property type="match status" value="1"/>
</dbReference>
<evidence type="ECO:0000313" key="8">
    <source>
        <dbReference type="EMBL" id="GBQ06169.1"/>
    </source>
</evidence>
<dbReference type="InterPro" id="IPR030395">
    <property type="entry name" value="GP_PDE_dom"/>
</dbReference>
<reference evidence="8" key="1">
    <citation type="submission" date="2013-04" db="EMBL/GenBank/DDBJ databases">
        <title>The genome sequencing project of 58 acetic acid bacteria.</title>
        <authorList>
            <person name="Okamoto-Kainuma A."/>
            <person name="Ishikawa M."/>
            <person name="Umino S."/>
            <person name="Koizumi Y."/>
            <person name="Shiwa Y."/>
            <person name="Yoshikawa H."/>
            <person name="Matsutani M."/>
            <person name="Matsushita K."/>
        </authorList>
    </citation>
    <scope>NUCLEOTIDE SEQUENCE</scope>
    <source>
        <strain evidence="8">DSM 15669</strain>
    </source>
</reference>
<dbReference type="EMBL" id="BAQD01000010">
    <property type="protein sequence ID" value="GBQ06169.1"/>
    <property type="molecule type" value="Genomic_DNA"/>
</dbReference>
<proteinExistence type="inferred from homology"/>
<feature type="domain" description="GP-PDE" evidence="7">
    <location>
        <begin position="34"/>
        <end position="366"/>
    </location>
</feature>
<evidence type="ECO:0000256" key="3">
    <source>
        <dbReference type="ARBA" id="ARBA00022729"/>
    </source>
</evidence>
<dbReference type="Pfam" id="PF03009">
    <property type="entry name" value="GDPD"/>
    <property type="match status" value="1"/>
</dbReference>
<keyword evidence="4" id="KW-0319">Glycerol metabolism</keyword>
<organism evidence="8 9">
    <name type="scientific">Saccharibacter floricola DSM 15669</name>
    <dbReference type="NCBI Taxonomy" id="1123227"/>
    <lineage>
        <taxon>Bacteria</taxon>
        <taxon>Pseudomonadati</taxon>
        <taxon>Pseudomonadota</taxon>
        <taxon>Alphaproteobacteria</taxon>
        <taxon>Acetobacterales</taxon>
        <taxon>Acetobacteraceae</taxon>
        <taxon>Saccharibacter</taxon>
    </lineage>
</organism>
<comment type="caution">
    <text evidence="8">The sequence shown here is derived from an EMBL/GenBank/DDBJ whole genome shotgun (WGS) entry which is preliminary data.</text>
</comment>
<dbReference type="SUPFAM" id="SSF51695">
    <property type="entry name" value="PLC-like phosphodiesterases"/>
    <property type="match status" value="1"/>
</dbReference>
<comment type="similarity">
    <text evidence="1">Belongs to the glycerophosphoryl diester phosphodiesterase family.</text>
</comment>
<evidence type="ECO:0000313" key="9">
    <source>
        <dbReference type="Proteomes" id="UP001062901"/>
    </source>
</evidence>
<dbReference type="InterPro" id="IPR017946">
    <property type="entry name" value="PLC-like_Pdiesterase_TIM-brl"/>
</dbReference>
<comment type="catalytic activity">
    <reaction evidence="6">
        <text>a sn-glycero-3-phosphodiester + H2O = an alcohol + sn-glycerol 3-phosphate + H(+)</text>
        <dbReference type="Rhea" id="RHEA:12969"/>
        <dbReference type="ChEBI" id="CHEBI:15377"/>
        <dbReference type="ChEBI" id="CHEBI:15378"/>
        <dbReference type="ChEBI" id="CHEBI:30879"/>
        <dbReference type="ChEBI" id="CHEBI:57597"/>
        <dbReference type="ChEBI" id="CHEBI:83408"/>
        <dbReference type="EC" id="3.1.4.46"/>
    </reaction>
</comment>
<evidence type="ECO:0000259" key="7">
    <source>
        <dbReference type="PROSITE" id="PS51704"/>
    </source>
</evidence>
<sequence length="369" mass="40510">MLTRRYMLGLLGGGAPALLNWRSAYASPSLAPKPLVLAHRGASAWRPEHTLGAYAKAMVDGADYIEPDLAMSKDGHLVVRHESNIADTTDVASHPEFANRYRSCVIDGETQTGWFTTDFTLAELKTLRARERLPSIRAHNTRYDGWFEIPTFDEVIDAVAAQSSACGKVFGLIPEIKHSTHFQQLGLNPETVFLNSIARHRYTQYAPLEVQSFEVGTLKRIRASVLAINSQARLMLLMGERADKVPDLLAAGKTMTFGELMTPEGLKEIKQYADVIGPSHTDLIARTADGSWGAPTSLIEDAHKVGLLVHSYTARPENTFLPRQLRTSGVPAERNPAGMIAEVQRYLTLGLDGFFTDDPALGRKAVDGV</sequence>
<dbReference type="Proteomes" id="UP001062901">
    <property type="component" value="Unassembled WGS sequence"/>
</dbReference>
<accession>A0ABQ0NXX9</accession>
<evidence type="ECO:0000256" key="1">
    <source>
        <dbReference type="ARBA" id="ARBA00007277"/>
    </source>
</evidence>
<keyword evidence="3" id="KW-0732">Signal</keyword>
<protein>
    <recommendedName>
        <fullName evidence="2">glycerophosphodiester phosphodiesterase</fullName>
        <ecNumber evidence="2">3.1.4.46</ecNumber>
    </recommendedName>
</protein>
<evidence type="ECO:0000256" key="4">
    <source>
        <dbReference type="ARBA" id="ARBA00022798"/>
    </source>
</evidence>
<name>A0ABQ0NXX9_9PROT</name>
<dbReference type="PANTHER" id="PTHR43620">
    <property type="entry name" value="GLYCEROPHOSPHORYL DIESTER PHOSPHODIESTERASE"/>
    <property type="match status" value="1"/>
</dbReference>
<evidence type="ECO:0000256" key="6">
    <source>
        <dbReference type="ARBA" id="ARBA00047512"/>
    </source>
</evidence>
<dbReference type="RefSeq" id="WP_018979277.1">
    <property type="nucleotide sequence ID" value="NZ_BAQD01000010.1"/>
</dbReference>
<dbReference type="PANTHER" id="PTHR43620:SF7">
    <property type="entry name" value="GLYCEROPHOSPHODIESTER PHOSPHODIESTERASE GDPD5-RELATED"/>
    <property type="match status" value="1"/>
</dbReference>
<evidence type="ECO:0000256" key="5">
    <source>
        <dbReference type="ARBA" id="ARBA00022801"/>
    </source>
</evidence>
<dbReference type="Gene3D" id="3.20.20.190">
    <property type="entry name" value="Phosphatidylinositol (PI) phosphodiesterase"/>
    <property type="match status" value="1"/>
</dbReference>
<evidence type="ECO:0000256" key="2">
    <source>
        <dbReference type="ARBA" id="ARBA00012247"/>
    </source>
</evidence>
<keyword evidence="5" id="KW-0378">Hydrolase</keyword>